<keyword evidence="3" id="KW-1185">Reference proteome</keyword>
<dbReference type="AlphaFoldDB" id="A0A5B7HMF0"/>
<organism evidence="2 3">
    <name type="scientific">Portunus trituberculatus</name>
    <name type="common">Swimming crab</name>
    <name type="synonym">Neptunus trituberculatus</name>
    <dbReference type="NCBI Taxonomy" id="210409"/>
    <lineage>
        <taxon>Eukaryota</taxon>
        <taxon>Metazoa</taxon>
        <taxon>Ecdysozoa</taxon>
        <taxon>Arthropoda</taxon>
        <taxon>Crustacea</taxon>
        <taxon>Multicrustacea</taxon>
        <taxon>Malacostraca</taxon>
        <taxon>Eumalacostraca</taxon>
        <taxon>Eucarida</taxon>
        <taxon>Decapoda</taxon>
        <taxon>Pleocyemata</taxon>
        <taxon>Brachyura</taxon>
        <taxon>Eubrachyura</taxon>
        <taxon>Portunoidea</taxon>
        <taxon>Portunidae</taxon>
        <taxon>Portuninae</taxon>
        <taxon>Portunus</taxon>
    </lineage>
</organism>
<sequence length="134" mass="14106">MPSLIHHHNTGPVEGAAAALQGADRRLGEEGWSLVESPGAHIQGGAKTLGGGREGGGRGAVECWRYTPSRHCGSAAPRFAVIRKGPGLRCATTHIHPLTNSPINSYQHTCLTCTAPRPACRARPTSQAAQQQQQ</sequence>
<feature type="compositionally biased region" description="Gly residues" evidence="1">
    <location>
        <begin position="47"/>
        <end position="57"/>
    </location>
</feature>
<dbReference type="Proteomes" id="UP000324222">
    <property type="component" value="Unassembled WGS sequence"/>
</dbReference>
<protein>
    <submittedName>
        <fullName evidence="2">Uncharacterized protein</fullName>
    </submittedName>
</protein>
<dbReference type="EMBL" id="VSRR010030176">
    <property type="protein sequence ID" value="MPC69888.1"/>
    <property type="molecule type" value="Genomic_DNA"/>
</dbReference>
<accession>A0A5B7HMF0</accession>
<name>A0A5B7HMF0_PORTR</name>
<feature type="region of interest" description="Disordered" evidence="1">
    <location>
        <begin position="37"/>
        <end position="57"/>
    </location>
</feature>
<proteinExistence type="predicted"/>
<evidence type="ECO:0000313" key="2">
    <source>
        <dbReference type="EMBL" id="MPC69888.1"/>
    </source>
</evidence>
<evidence type="ECO:0000313" key="3">
    <source>
        <dbReference type="Proteomes" id="UP000324222"/>
    </source>
</evidence>
<evidence type="ECO:0000256" key="1">
    <source>
        <dbReference type="SAM" id="MobiDB-lite"/>
    </source>
</evidence>
<reference evidence="2 3" key="1">
    <citation type="submission" date="2019-05" db="EMBL/GenBank/DDBJ databases">
        <title>Another draft genome of Portunus trituberculatus and its Hox gene families provides insights of decapod evolution.</title>
        <authorList>
            <person name="Jeong J.-H."/>
            <person name="Song I."/>
            <person name="Kim S."/>
            <person name="Choi T."/>
            <person name="Kim D."/>
            <person name="Ryu S."/>
            <person name="Kim W."/>
        </authorList>
    </citation>
    <scope>NUCLEOTIDE SEQUENCE [LARGE SCALE GENOMIC DNA]</scope>
    <source>
        <tissue evidence="2">Muscle</tissue>
    </source>
</reference>
<comment type="caution">
    <text evidence="2">The sequence shown here is derived from an EMBL/GenBank/DDBJ whole genome shotgun (WGS) entry which is preliminary data.</text>
</comment>
<gene>
    <name evidence="2" type="ORF">E2C01_064119</name>
</gene>